<dbReference type="PANTHER" id="PTHR30011:SF32">
    <property type="entry name" value="CONSERVED PROTEIN"/>
    <property type="match status" value="1"/>
</dbReference>
<dbReference type="Gene3D" id="3.20.20.30">
    <property type="entry name" value="Luciferase-like domain"/>
    <property type="match status" value="1"/>
</dbReference>
<dbReference type="STRING" id="73044.GCA_000725795_01401"/>
<keyword evidence="2" id="KW-0560">Oxidoreductase</keyword>
<dbReference type="RefSeq" id="WP_031180199.1">
    <property type="nucleotide sequence ID" value="NZ_CP032229.1"/>
</dbReference>
<dbReference type="InterPro" id="IPR036661">
    <property type="entry name" value="Luciferase-like_sf"/>
</dbReference>
<dbReference type="PANTHER" id="PTHR30011">
    <property type="entry name" value="ALKANESULFONATE MONOOXYGENASE-RELATED"/>
    <property type="match status" value="1"/>
</dbReference>
<dbReference type="InterPro" id="IPR011251">
    <property type="entry name" value="Luciferase-like_dom"/>
</dbReference>
<name>A0A4P6TTJ9_STRSO</name>
<dbReference type="AlphaFoldDB" id="A0A4P6TTJ9"/>
<dbReference type="OrthoDB" id="3206024at2"/>
<organism evidence="2 3">
    <name type="scientific">Streptomyces seoulensis</name>
    <dbReference type="NCBI Taxonomy" id="73044"/>
    <lineage>
        <taxon>Bacteria</taxon>
        <taxon>Bacillati</taxon>
        <taxon>Actinomycetota</taxon>
        <taxon>Actinomycetes</taxon>
        <taxon>Kitasatosporales</taxon>
        <taxon>Streptomycetaceae</taxon>
        <taxon>Streptomyces</taxon>
    </lineage>
</organism>
<dbReference type="GO" id="GO:0016705">
    <property type="term" value="F:oxidoreductase activity, acting on paired donors, with incorporation or reduction of molecular oxygen"/>
    <property type="evidence" value="ECO:0007669"/>
    <property type="project" value="InterPro"/>
</dbReference>
<keyword evidence="3" id="KW-1185">Reference proteome</keyword>
<dbReference type="Proteomes" id="UP000292547">
    <property type="component" value="Chromosome"/>
</dbReference>
<dbReference type="Pfam" id="PF00296">
    <property type="entry name" value="Bac_luciferase"/>
    <property type="match status" value="1"/>
</dbReference>
<gene>
    <name evidence="2" type="ORF">D0Z67_04185</name>
</gene>
<dbReference type="GeneID" id="300098125"/>
<dbReference type="SUPFAM" id="SSF51679">
    <property type="entry name" value="Bacterial luciferase-like"/>
    <property type="match status" value="1"/>
</dbReference>
<sequence length="310" mass="33088">MTTRLGLGLPQMRQYDLGRDVPDVARAAEEIGYDSLWVFERALVPEPATQGLYGIPGVPWPDYYRGVADPLVTLTLAATATSRAELGSSVLVAPLHLPFQLAKSLATLDAVSGGRVIAGFGTGWSLDEYAAAGVLPFEERGTALDEVIAVCRAVWGPDPVVHHGKTTDIASAIVGPKPVRPIPVLLAAANRRAMRRLVERADGWLPGAYGPEQLAAQWRDLRELAEEAGRTEPVRTVIRVNARVAAKPKPGPDRALFEGDTDQIAADIAAHTGIVPDAEILLDVQSEARDAAELKDTAAELYEKARAAGV</sequence>
<dbReference type="EMBL" id="CP032229">
    <property type="protein sequence ID" value="QBJ89581.1"/>
    <property type="molecule type" value="Genomic_DNA"/>
</dbReference>
<evidence type="ECO:0000259" key="1">
    <source>
        <dbReference type="Pfam" id="PF00296"/>
    </source>
</evidence>
<dbReference type="InterPro" id="IPR019921">
    <property type="entry name" value="Lucif-like_OxRdtase_Rv2161c"/>
</dbReference>
<dbReference type="KEGG" id="sseo:D0Z67_04185"/>
<accession>A0A4P6TTJ9</accession>
<dbReference type="EC" id="1.-.-.-" evidence="2"/>
<feature type="domain" description="Luciferase-like" evidence="1">
    <location>
        <begin position="19"/>
        <end position="248"/>
    </location>
</feature>
<protein>
    <submittedName>
        <fullName evidence="2">TIGR03619 family F420-dependent LLM class oxidoreductase</fullName>
        <ecNumber evidence="2">1.-.-.-</ecNumber>
    </submittedName>
</protein>
<dbReference type="InterPro" id="IPR051260">
    <property type="entry name" value="Diverse_substr_monoxygenases"/>
</dbReference>
<dbReference type="NCBIfam" id="TIGR03619">
    <property type="entry name" value="F420_Rv2161c"/>
    <property type="match status" value="1"/>
</dbReference>
<evidence type="ECO:0000313" key="2">
    <source>
        <dbReference type="EMBL" id="QBJ89581.1"/>
    </source>
</evidence>
<evidence type="ECO:0000313" key="3">
    <source>
        <dbReference type="Proteomes" id="UP000292547"/>
    </source>
</evidence>
<proteinExistence type="predicted"/>
<reference evidence="2 3" key="1">
    <citation type="submission" date="2018-08" db="EMBL/GenBank/DDBJ databases">
        <title>The complete genome sequence of Streptomyces seoulensis, a pioneer strain for nickel superoxide dismutase discovery.</title>
        <authorList>
            <person name="Shin J."/>
            <person name="Lee J.-S."/>
            <person name="Lee E.-J."/>
            <person name="Youn H.-D."/>
        </authorList>
    </citation>
    <scope>NUCLEOTIDE SEQUENCE [LARGE SCALE GENOMIC DNA]</scope>
    <source>
        <strain evidence="2 3">KCTC 9819</strain>
    </source>
</reference>